<name>A0A9W9P6Y8_9EURO</name>
<accession>A0A9W9P6Y8</accession>
<evidence type="ECO:0000256" key="1">
    <source>
        <dbReference type="SAM" id="SignalP"/>
    </source>
</evidence>
<evidence type="ECO:0000313" key="3">
    <source>
        <dbReference type="Proteomes" id="UP001150941"/>
    </source>
</evidence>
<keyword evidence="3" id="KW-1185">Reference proteome</keyword>
<dbReference type="OrthoDB" id="5985073at2759"/>
<feature type="chain" id="PRO_5040995434" evidence="1">
    <location>
        <begin position="21"/>
        <end position="285"/>
    </location>
</feature>
<reference evidence="2" key="2">
    <citation type="journal article" date="2023" name="IMA Fungus">
        <title>Comparative genomic study of the Penicillium genus elucidates a diverse pangenome and 15 lateral gene transfer events.</title>
        <authorList>
            <person name="Petersen C."/>
            <person name="Sorensen T."/>
            <person name="Nielsen M.R."/>
            <person name="Sondergaard T.E."/>
            <person name="Sorensen J.L."/>
            <person name="Fitzpatrick D.A."/>
            <person name="Frisvad J.C."/>
            <person name="Nielsen K.L."/>
        </authorList>
    </citation>
    <scope>NUCLEOTIDE SEQUENCE</scope>
    <source>
        <strain evidence="2">IBT 19713</strain>
    </source>
</reference>
<dbReference type="Proteomes" id="UP001150941">
    <property type="component" value="Unassembled WGS sequence"/>
</dbReference>
<dbReference type="AlphaFoldDB" id="A0A9W9P6Y8"/>
<feature type="signal peptide" evidence="1">
    <location>
        <begin position="1"/>
        <end position="20"/>
    </location>
</feature>
<dbReference type="EMBL" id="JAPQKS010000003">
    <property type="protein sequence ID" value="KAJ5238785.1"/>
    <property type="molecule type" value="Genomic_DNA"/>
</dbReference>
<organism evidence="2 3">
    <name type="scientific">Penicillium chermesinum</name>
    <dbReference type="NCBI Taxonomy" id="63820"/>
    <lineage>
        <taxon>Eukaryota</taxon>
        <taxon>Fungi</taxon>
        <taxon>Dikarya</taxon>
        <taxon>Ascomycota</taxon>
        <taxon>Pezizomycotina</taxon>
        <taxon>Eurotiomycetes</taxon>
        <taxon>Eurotiomycetidae</taxon>
        <taxon>Eurotiales</taxon>
        <taxon>Aspergillaceae</taxon>
        <taxon>Penicillium</taxon>
    </lineage>
</organism>
<reference evidence="2" key="1">
    <citation type="submission" date="2022-11" db="EMBL/GenBank/DDBJ databases">
        <authorList>
            <person name="Petersen C."/>
        </authorList>
    </citation>
    <scope>NUCLEOTIDE SEQUENCE</scope>
    <source>
        <strain evidence="2">IBT 19713</strain>
    </source>
</reference>
<dbReference type="GeneID" id="83200004"/>
<protein>
    <submittedName>
        <fullName evidence="2">Uncharacterized protein</fullName>
    </submittedName>
</protein>
<sequence length="285" mass="29667">MASTVLHLVALSAALGQAAASFSLNVSGPSWDYTTKDLADSTSQACKDAYSAAIDCDETLVKLVASLDPDFNPNAADLETTCTTKCSDSLAQYVKNVKAACDKDGDRAGLADGNDLDYSAAVATVGEVFQYYYGEACAKNGSNYCYLTYSESQDWAKTDFPCTDECAVKFYENAHDQPGSGYFFSYFVLASQSSWWDGTFAGGYKTVEKCKGPSDASSGTSGSTIKTDVADLSTSQTSSGAATSATSAPTAAKANDAAHISGTTSAAASTATATSGASRLRILWF</sequence>
<proteinExistence type="predicted"/>
<comment type="caution">
    <text evidence="2">The sequence shown here is derived from an EMBL/GenBank/DDBJ whole genome shotgun (WGS) entry which is preliminary data.</text>
</comment>
<dbReference type="RefSeq" id="XP_058331704.1">
    <property type="nucleotide sequence ID" value="XM_058472701.1"/>
</dbReference>
<evidence type="ECO:0000313" key="2">
    <source>
        <dbReference type="EMBL" id="KAJ5238785.1"/>
    </source>
</evidence>
<keyword evidence="1" id="KW-0732">Signal</keyword>
<gene>
    <name evidence="2" type="ORF">N7468_003404</name>
</gene>